<feature type="transmembrane region" description="Helical" evidence="1">
    <location>
        <begin position="49"/>
        <end position="67"/>
    </location>
</feature>
<accession>A0A166K031</accession>
<protein>
    <submittedName>
        <fullName evidence="2">Uncharacterized protein</fullName>
    </submittedName>
</protein>
<name>A0A166K031_9AGAM</name>
<evidence type="ECO:0000256" key="1">
    <source>
        <dbReference type="SAM" id="Phobius"/>
    </source>
</evidence>
<dbReference type="EMBL" id="KV417547">
    <property type="protein sequence ID" value="KZP21386.1"/>
    <property type="molecule type" value="Genomic_DNA"/>
</dbReference>
<keyword evidence="1" id="KW-1133">Transmembrane helix</keyword>
<feature type="transmembrane region" description="Helical" evidence="1">
    <location>
        <begin position="12"/>
        <end position="29"/>
    </location>
</feature>
<keyword evidence="3" id="KW-1185">Reference proteome</keyword>
<organism evidence="2 3">
    <name type="scientific">Athelia psychrophila</name>
    <dbReference type="NCBI Taxonomy" id="1759441"/>
    <lineage>
        <taxon>Eukaryota</taxon>
        <taxon>Fungi</taxon>
        <taxon>Dikarya</taxon>
        <taxon>Basidiomycota</taxon>
        <taxon>Agaricomycotina</taxon>
        <taxon>Agaricomycetes</taxon>
        <taxon>Agaricomycetidae</taxon>
        <taxon>Atheliales</taxon>
        <taxon>Atheliaceae</taxon>
        <taxon>Athelia</taxon>
    </lineage>
</organism>
<keyword evidence="1" id="KW-0812">Transmembrane</keyword>
<keyword evidence="1" id="KW-0472">Membrane</keyword>
<proteinExistence type="predicted"/>
<evidence type="ECO:0000313" key="3">
    <source>
        <dbReference type="Proteomes" id="UP000076532"/>
    </source>
</evidence>
<gene>
    <name evidence="2" type="ORF">FIBSPDRAFT_506684</name>
</gene>
<reference evidence="2 3" key="1">
    <citation type="journal article" date="2016" name="Mol. Biol. Evol.">
        <title>Comparative Genomics of Early-Diverging Mushroom-Forming Fungi Provides Insights into the Origins of Lignocellulose Decay Capabilities.</title>
        <authorList>
            <person name="Nagy L.G."/>
            <person name="Riley R."/>
            <person name="Tritt A."/>
            <person name="Adam C."/>
            <person name="Daum C."/>
            <person name="Floudas D."/>
            <person name="Sun H."/>
            <person name="Yadav J.S."/>
            <person name="Pangilinan J."/>
            <person name="Larsson K.H."/>
            <person name="Matsuura K."/>
            <person name="Barry K."/>
            <person name="Labutti K."/>
            <person name="Kuo R."/>
            <person name="Ohm R.A."/>
            <person name="Bhattacharya S.S."/>
            <person name="Shirouzu T."/>
            <person name="Yoshinaga Y."/>
            <person name="Martin F.M."/>
            <person name="Grigoriev I.V."/>
            <person name="Hibbett D.S."/>
        </authorList>
    </citation>
    <scope>NUCLEOTIDE SEQUENCE [LARGE SCALE GENOMIC DNA]</scope>
    <source>
        <strain evidence="2 3">CBS 109695</strain>
    </source>
</reference>
<sequence length="109" mass="12548">MGRQRHETREAVIFHFAPLMIAYIGTYHLDSHYTGFYHTRDTVSGTGDWHSLCFLLNILLGIWWWIIEYPGPRAISHYLGVSIDFLCAISTSVSADGDVHHLNNLMSRR</sequence>
<dbReference type="AlphaFoldDB" id="A0A166K031"/>
<evidence type="ECO:0000313" key="2">
    <source>
        <dbReference type="EMBL" id="KZP21386.1"/>
    </source>
</evidence>
<dbReference type="Proteomes" id="UP000076532">
    <property type="component" value="Unassembled WGS sequence"/>
</dbReference>